<comment type="caution">
    <text evidence="1">The sequence shown here is derived from an EMBL/GenBank/DDBJ whole genome shotgun (WGS) entry which is preliminary data.</text>
</comment>
<evidence type="ECO:0000313" key="1">
    <source>
        <dbReference type="EMBL" id="KAF5758084.1"/>
    </source>
</evidence>
<accession>A0A9K3DMN3</accession>
<protein>
    <submittedName>
        <fullName evidence="1">Uncharacterized protein</fullName>
    </submittedName>
</protein>
<dbReference type="AlphaFoldDB" id="A0A9K3DMN3"/>
<dbReference type="Gramene" id="mRNA:HanXRQr2_Chr16g0725291">
    <property type="protein sequence ID" value="CDS:HanXRQr2_Chr16g0725291.1"/>
    <property type="gene ID" value="HanXRQr2_Chr16g0725291"/>
</dbReference>
<keyword evidence="2" id="KW-1185">Reference proteome</keyword>
<sequence length="49" mass="5925">MNNARINRWLQKWSHYQHWVHYNQVNASCLCLVPCSLFRYCFSIAIPVL</sequence>
<evidence type="ECO:0000313" key="2">
    <source>
        <dbReference type="Proteomes" id="UP000215914"/>
    </source>
</evidence>
<reference evidence="1" key="1">
    <citation type="journal article" date="2017" name="Nature">
        <title>The sunflower genome provides insights into oil metabolism, flowering and Asterid evolution.</title>
        <authorList>
            <person name="Badouin H."/>
            <person name="Gouzy J."/>
            <person name="Grassa C.J."/>
            <person name="Murat F."/>
            <person name="Staton S.E."/>
            <person name="Cottret L."/>
            <person name="Lelandais-Briere C."/>
            <person name="Owens G.L."/>
            <person name="Carrere S."/>
            <person name="Mayjonade B."/>
            <person name="Legrand L."/>
            <person name="Gill N."/>
            <person name="Kane N.C."/>
            <person name="Bowers J.E."/>
            <person name="Hubner S."/>
            <person name="Bellec A."/>
            <person name="Berard A."/>
            <person name="Berges H."/>
            <person name="Blanchet N."/>
            <person name="Boniface M.C."/>
            <person name="Brunel D."/>
            <person name="Catrice O."/>
            <person name="Chaidir N."/>
            <person name="Claudel C."/>
            <person name="Donnadieu C."/>
            <person name="Faraut T."/>
            <person name="Fievet G."/>
            <person name="Helmstetter N."/>
            <person name="King M."/>
            <person name="Knapp S.J."/>
            <person name="Lai Z."/>
            <person name="Le Paslier M.C."/>
            <person name="Lippi Y."/>
            <person name="Lorenzon L."/>
            <person name="Mandel J.R."/>
            <person name="Marage G."/>
            <person name="Marchand G."/>
            <person name="Marquand E."/>
            <person name="Bret-Mestries E."/>
            <person name="Morien E."/>
            <person name="Nambeesan S."/>
            <person name="Nguyen T."/>
            <person name="Pegot-Espagnet P."/>
            <person name="Pouilly N."/>
            <person name="Raftis F."/>
            <person name="Sallet E."/>
            <person name="Schiex T."/>
            <person name="Thomas J."/>
            <person name="Vandecasteele C."/>
            <person name="Vares D."/>
            <person name="Vear F."/>
            <person name="Vautrin S."/>
            <person name="Crespi M."/>
            <person name="Mangin B."/>
            <person name="Burke J.M."/>
            <person name="Salse J."/>
            <person name="Munos S."/>
            <person name="Vincourt P."/>
            <person name="Rieseberg L.H."/>
            <person name="Langlade N.B."/>
        </authorList>
    </citation>
    <scope>NUCLEOTIDE SEQUENCE</scope>
    <source>
        <tissue evidence="1">Leaves</tissue>
    </source>
</reference>
<proteinExistence type="predicted"/>
<organism evidence="1 2">
    <name type="scientific">Helianthus annuus</name>
    <name type="common">Common sunflower</name>
    <dbReference type="NCBI Taxonomy" id="4232"/>
    <lineage>
        <taxon>Eukaryota</taxon>
        <taxon>Viridiplantae</taxon>
        <taxon>Streptophyta</taxon>
        <taxon>Embryophyta</taxon>
        <taxon>Tracheophyta</taxon>
        <taxon>Spermatophyta</taxon>
        <taxon>Magnoliopsida</taxon>
        <taxon>eudicotyledons</taxon>
        <taxon>Gunneridae</taxon>
        <taxon>Pentapetalae</taxon>
        <taxon>asterids</taxon>
        <taxon>campanulids</taxon>
        <taxon>Asterales</taxon>
        <taxon>Asteraceae</taxon>
        <taxon>Asteroideae</taxon>
        <taxon>Heliantheae alliance</taxon>
        <taxon>Heliantheae</taxon>
        <taxon>Helianthus</taxon>
    </lineage>
</organism>
<reference evidence="1" key="2">
    <citation type="submission" date="2020-06" db="EMBL/GenBank/DDBJ databases">
        <title>Helianthus annuus Genome sequencing and assembly Release 2.</title>
        <authorList>
            <person name="Gouzy J."/>
            <person name="Langlade N."/>
            <person name="Munos S."/>
        </authorList>
    </citation>
    <scope>NUCLEOTIDE SEQUENCE</scope>
    <source>
        <tissue evidence="1">Leaves</tissue>
    </source>
</reference>
<gene>
    <name evidence="1" type="ORF">HanXRQr2_Chr16g0725291</name>
</gene>
<name>A0A9K3DMN3_HELAN</name>
<dbReference type="Proteomes" id="UP000215914">
    <property type="component" value="Unassembled WGS sequence"/>
</dbReference>
<dbReference type="EMBL" id="MNCJ02000331">
    <property type="protein sequence ID" value="KAF5758084.1"/>
    <property type="molecule type" value="Genomic_DNA"/>
</dbReference>